<keyword evidence="1" id="KW-0812">Transmembrane</keyword>
<keyword evidence="1" id="KW-0472">Membrane</keyword>
<feature type="non-terminal residue" evidence="2">
    <location>
        <position position="144"/>
    </location>
</feature>
<dbReference type="OrthoDB" id="852252at2759"/>
<name>A0A5J9U9R3_9POAL</name>
<evidence type="ECO:0000313" key="2">
    <source>
        <dbReference type="EMBL" id="TVU20244.1"/>
    </source>
</evidence>
<feature type="transmembrane region" description="Helical" evidence="1">
    <location>
        <begin position="62"/>
        <end position="86"/>
    </location>
</feature>
<dbReference type="AlphaFoldDB" id="A0A5J9U9R3"/>
<evidence type="ECO:0000256" key="1">
    <source>
        <dbReference type="SAM" id="Phobius"/>
    </source>
</evidence>
<comment type="caution">
    <text evidence="2">The sequence shown here is derived from an EMBL/GenBank/DDBJ whole genome shotgun (WGS) entry which is preliminary data.</text>
</comment>
<dbReference type="EMBL" id="RWGY01000029">
    <property type="protein sequence ID" value="TVU20244.1"/>
    <property type="molecule type" value="Genomic_DNA"/>
</dbReference>
<sequence length="144" mass="15585">MAEPAQALPFFANGSVVAVANQLLWFAAFVVGIAVSAVGITYPVQPSAFECTAQKKDYDAMYLACFVALLSGTVQAICASIAIWIFGSKKQLDEVSASSHKWCRFAVFLGIIFCAVCFASLMVVANYIVVVRMSKINCLKWPVK</sequence>
<dbReference type="Gramene" id="TVU20244">
    <property type="protein sequence ID" value="TVU20244"/>
    <property type="gene ID" value="EJB05_36446"/>
</dbReference>
<proteinExistence type="predicted"/>
<keyword evidence="1" id="KW-1133">Transmembrane helix</keyword>
<gene>
    <name evidence="2" type="ORF">EJB05_36446</name>
</gene>
<evidence type="ECO:0000313" key="3">
    <source>
        <dbReference type="Proteomes" id="UP000324897"/>
    </source>
</evidence>
<accession>A0A5J9U9R3</accession>
<protein>
    <submittedName>
        <fullName evidence="2">Uncharacterized protein</fullName>
    </submittedName>
</protein>
<organism evidence="2 3">
    <name type="scientific">Eragrostis curvula</name>
    <name type="common">weeping love grass</name>
    <dbReference type="NCBI Taxonomy" id="38414"/>
    <lineage>
        <taxon>Eukaryota</taxon>
        <taxon>Viridiplantae</taxon>
        <taxon>Streptophyta</taxon>
        <taxon>Embryophyta</taxon>
        <taxon>Tracheophyta</taxon>
        <taxon>Spermatophyta</taxon>
        <taxon>Magnoliopsida</taxon>
        <taxon>Liliopsida</taxon>
        <taxon>Poales</taxon>
        <taxon>Poaceae</taxon>
        <taxon>PACMAD clade</taxon>
        <taxon>Chloridoideae</taxon>
        <taxon>Eragrostideae</taxon>
        <taxon>Eragrostidinae</taxon>
        <taxon>Eragrostis</taxon>
    </lineage>
</organism>
<keyword evidence="3" id="KW-1185">Reference proteome</keyword>
<reference evidence="2 3" key="1">
    <citation type="journal article" date="2019" name="Sci. Rep.">
        <title>A high-quality genome of Eragrostis curvula grass provides insights into Poaceae evolution and supports new strategies to enhance forage quality.</title>
        <authorList>
            <person name="Carballo J."/>
            <person name="Santos B.A.C.M."/>
            <person name="Zappacosta D."/>
            <person name="Garbus I."/>
            <person name="Selva J.P."/>
            <person name="Gallo C.A."/>
            <person name="Diaz A."/>
            <person name="Albertini E."/>
            <person name="Caccamo M."/>
            <person name="Echenique V."/>
        </authorList>
    </citation>
    <scope>NUCLEOTIDE SEQUENCE [LARGE SCALE GENOMIC DNA]</scope>
    <source>
        <strain evidence="3">cv. Victoria</strain>
        <tissue evidence="2">Leaf</tissue>
    </source>
</reference>
<dbReference type="Proteomes" id="UP000324897">
    <property type="component" value="Chromosome 7"/>
</dbReference>
<feature type="transmembrane region" description="Helical" evidence="1">
    <location>
        <begin position="23"/>
        <end position="42"/>
    </location>
</feature>
<feature type="transmembrane region" description="Helical" evidence="1">
    <location>
        <begin position="106"/>
        <end position="130"/>
    </location>
</feature>